<reference evidence="2 3" key="1">
    <citation type="journal article" date="2011" name="Genome Biol.">
        <title>Comparative genome sequence analysis underscores mycoparasitism as the ancestral life style of Trichoderma.</title>
        <authorList>
            <person name="Kubicek C.P."/>
            <person name="Herrera-Estrella A."/>
            <person name="Seidl-Seiboth V."/>
            <person name="Martinez D.A."/>
            <person name="Druzhinina I.S."/>
            <person name="Thon M."/>
            <person name="Zeilinger S."/>
            <person name="Casas-Flores S."/>
            <person name="Horwitz B.A."/>
            <person name="Mukherjee P.K."/>
            <person name="Mukherjee M."/>
            <person name="Kredics L."/>
            <person name="Alcaraz L.D."/>
            <person name="Aerts A."/>
            <person name="Antal Z."/>
            <person name="Atanasova L."/>
            <person name="Cervantes-Badillo M.G."/>
            <person name="Challacombe J."/>
            <person name="Chertkov O."/>
            <person name="McCluskey K."/>
            <person name="Coulpier F."/>
            <person name="Deshpande N."/>
            <person name="von Doehren H."/>
            <person name="Ebbole D.J."/>
            <person name="Esquivel-Naranjo E.U."/>
            <person name="Fekete E."/>
            <person name="Flipphi M."/>
            <person name="Glaser F."/>
            <person name="Gomez-Rodriguez E.Y."/>
            <person name="Gruber S."/>
            <person name="Han C."/>
            <person name="Henrissat B."/>
            <person name="Hermosa R."/>
            <person name="Hernandez-Onate M."/>
            <person name="Karaffa L."/>
            <person name="Kosti I."/>
            <person name="Le Crom S."/>
            <person name="Lindquist E."/>
            <person name="Lucas S."/>
            <person name="Luebeck M."/>
            <person name="Luebeck P.S."/>
            <person name="Margeot A."/>
            <person name="Metz B."/>
            <person name="Misra M."/>
            <person name="Nevalainen H."/>
            <person name="Omann M."/>
            <person name="Packer N."/>
            <person name="Perrone G."/>
            <person name="Uresti-Rivera E.E."/>
            <person name="Salamov A."/>
            <person name="Schmoll M."/>
            <person name="Seiboth B."/>
            <person name="Shapiro H."/>
            <person name="Sukno S."/>
            <person name="Tamayo-Ramos J.A."/>
            <person name="Tisch D."/>
            <person name="Wiest A."/>
            <person name="Wilkinson H.H."/>
            <person name="Zhang M."/>
            <person name="Coutinho P.M."/>
            <person name="Kenerley C.M."/>
            <person name="Monte E."/>
            <person name="Baker S.E."/>
            <person name="Grigoriev I.V."/>
        </authorList>
    </citation>
    <scope>NUCLEOTIDE SEQUENCE [LARGE SCALE GENOMIC DNA]</scope>
    <source>
        <strain evidence="3">Gv29-8 / FGSC 10586</strain>
    </source>
</reference>
<protein>
    <submittedName>
        <fullName evidence="2">Uncharacterized protein</fullName>
    </submittedName>
</protein>
<feature type="transmembrane region" description="Helical" evidence="1">
    <location>
        <begin position="335"/>
        <end position="358"/>
    </location>
</feature>
<dbReference type="eggNOG" id="ENOG502RKU9">
    <property type="taxonomic scope" value="Eukaryota"/>
</dbReference>
<evidence type="ECO:0000313" key="2">
    <source>
        <dbReference type="EMBL" id="EHK16172.1"/>
    </source>
</evidence>
<organism evidence="2 3">
    <name type="scientific">Hypocrea virens (strain Gv29-8 / FGSC 10586)</name>
    <name type="common">Gliocladium virens</name>
    <name type="synonym">Trichoderma virens</name>
    <dbReference type="NCBI Taxonomy" id="413071"/>
    <lineage>
        <taxon>Eukaryota</taxon>
        <taxon>Fungi</taxon>
        <taxon>Dikarya</taxon>
        <taxon>Ascomycota</taxon>
        <taxon>Pezizomycotina</taxon>
        <taxon>Sordariomycetes</taxon>
        <taxon>Hypocreomycetidae</taxon>
        <taxon>Hypocreales</taxon>
        <taxon>Hypocreaceae</taxon>
        <taxon>Trichoderma</taxon>
    </lineage>
</organism>
<feature type="transmembrane region" description="Helical" evidence="1">
    <location>
        <begin position="198"/>
        <end position="219"/>
    </location>
</feature>
<evidence type="ECO:0000313" key="3">
    <source>
        <dbReference type="Proteomes" id="UP000007115"/>
    </source>
</evidence>
<dbReference type="GeneID" id="25787848"/>
<dbReference type="EMBL" id="ABDF02000091">
    <property type="protein sequence ID" value="EHK16172.1"/>
    <property type="molecule type" value="Genomic_DNA"/>
</dbReference>
<keyword evidence="1" id="KW-0472">Membrane</keyword>
<dbReference type="RefSeq" id="XP_013950008.1">
    <property type="nucleotide sequence ID" value="XM_014094533.1"/>
</dbReference>
<dbReference type="VEuPathDB" id="FungiDB:TRIVIDRAFT_14180"/>
<dbReference type="Proteomes" id="UP000007115">
    <property type="component" value="Unassembled WGS sequence"/>
</dbReference>
<accession>G9NBG7</accession>
<proteinExistence type="predicted"/>
<dbReference type="OrthoDB" id="3789824at2759"/>
<dbReference type="AlphaFoldDB" id="G9NBG7"/>
<dbReference type="HOGENOM" id="CLU_635476_0_0_1"/>
<keyword evidence="1" id="KW-1133">Transmembrane helix</keyword>
<gene>
    <name evidence="2" type="ORF">TRIVIDRAFT_14180</name>
</gene>
<name>G9NBG7_HYPVG</name>
<dbReference type="OMA" id="FTGADNW"/>
<dbReference type="STRING" id="413071.G9NBG7"/>
<feature type="non-terminal residue" evidence="2">
    <location>
        <position position="432"/>
    </location>
</feature>
<dbReference type="InParanoid" id="G9NBG7"/>
<comment type="caution">
    <text evidence="2">The sequence shown here is derived from an EMBL/GenBank/DDBJ whole genome shotgun (WGS) entry which is preliminary data.</text>
</comment>
<sequence length="432" mass="48866">MEAFDGLVKFYPEYALHLRNESFLTGHPLDRFPTTENILKGTLIDSNDGSGILPYPSILNLYGNGCRSYPTNEINCTAVCADERDLFVDWQTQWNCLTLSNMAINKPYPHNYNNSNNAGDTARILNQLGVTNLTAFDSIGVLKRYIACANETWFPSWDSYLPEWEALVETSQHLNLHELGVAFSHICDEGIFQISSDIAGPGILCSYMMSFAIVLYAWMCFRILHIASSIDWFARLTRYQGKIYSFITFHRSRLATRIDYSTCTLIAEMQEAQCFFSFAVQVGLMTINIHGPDGLGSSLWRDFILNRSLMKALTNIATFPILLNQILLYKLHLDSFYSLSLCTVVMAMSYATYAVSFIRGISPSTMYLTSMTIEYGACGSGPDLRSLCSFGQIEDTGLHHSRALMDMCLATLIIIWARKLWREFAGTLWLRN</sequence>
<keyword evidence="1" id="KW-0812">Transmembrane</keyword>
<evidence type="ECO:0000256" key="1">
    <source>
        <dbReference type="SAM" id="Phobius"/>
    </source>
</evidence>
<feature type="transmembrane region" description="Helical" evidence="1">
    <location>
        <begin position="309"/>
        <end position="329"/>
    </location>
</feature>
<keyword evidence="3" id="KW-1185">Reference proteome</keyword>